<dbReference type="Proteomes" id="UP000249393">
    <property type="component" value="Unassembled WGS sequence"/>
</dbReference>
<organism evidence="1 2">
    <name type="scientific">Caulobacter segnis</name>
    <dbReference type="NCBI Taxonomy" id="88688"/>
    <lineage>
        <taxon>Bacteria</taxon>
        <taxon>Pseudomonadati</taxon>
        <taxon>Pseudomonadota</taxon>
        <taxon>Alphaproteobacteria</taxon>
        <taxon>Caulobacterales</taxon>
        <taxon>Caulobacteraceae</taxon>
        <taxon>Caulobacter</taxon>
    </lineage>
</organism>
<dbReference type="RefSeq" id="WP_304280649.1">
    <property type="nucleotide sequence ID" value="NZ_QFQZ01000064.1"/>
</dbReference>
<accession>A0A2W5X659</accession>
<dbReference type="AlphaFoldDB" id="A0A2W5X659"/>
<proteinExistence type="predicted"/>
<sequence>MAKSRIFSFMIGALLAIALGDTALAAAKIRVEYVRLNRGGDEKTPATQLLSSIVGPATTITAGATSVQSGAAPSFAPDRQYSGGVFARITPLQGAAIVLVGDNPTASETSGVRISVGQDPIYLPVTAGQKVAAIEAGDGAAAPPSAPLTYSVAAGSPFTLTSAWTKVVTTTAATKALSISDVTGGAYDVRWTTVAAGAAAPSSGEPGQNIGFQETFPFGVPIGDVYLRSASGAQASVYKGD</sequence>
<protein>
    <submittedName>
        <fullName evidence="1">Uncharacterized protein</fullName>
    </submittedName>
</protein>
<evidence type="ECO:0000313" key="1">
    <source>
        <dbReference type="EMBL" id="PZR32301.1"/>
    </source>
</evidence>
<evidence type="ECO:0000313" key="2">
    <source>
        <dbReference type="Proteomes" id="UP000249393"/>
    </source>
</evidence>
<dbReference type="EMBL" id="QFQZ01000064">
    <property type="protein sequence ID" value="PZR32301.1"/>
    <property type="molecule type" value="Genomic_DNA"/>
</dbReference>
<reference evidence="1 2" key="1">
    <citation type="submission" date="2017-08" db="EMBL/GenBank/DDBJ databases">
        <title>Infants hospitalized years apart are colonized by the same room-sourced microbial strains.</title>
        <authorList>
            <person name="Brooks B."/>
            <person name="Olm M.R."/>
            <person name="Firek B.A."/>
            <person name="Baker R."/>
            <person name="Thomas B.C."/>
            <person name="Morowitz M.J."/>
            <person name="Banfield J.F."/>
        </authorList>
    </citation>
    <scope>NUCLEOTIDE SEQUENCE [LARGE SCALE GENOMIC DNA]</scope>
    <source>
        <strain evidence="1">S2_003_000_R2_4</strain>
    </source>
</reference>
<name>A0A2W5X659_9CAUL</name>
<comment type="caution">
    <text evidence="1">The sequence shown here is derived from an EMBL/GenBank/DDBJ whole genome shotgun (WGS) entry which is preliminary data.</text>
</comment>
<gene>
    <name evidence="1" type="ORF">DI526_17150</name>
</gene>